<sequence>MNLLKIKESVDYIKNIIKEEPEIGAILGSGLGVMADSLEDKIIIKYSDVPNMPNSTVKGHAGQFVYGKLNGKKVIMMQGRFHYYEGNSMELLGLPVYIMKYLGVEKLIVTNAAGGVNTEYSPGDLMIIKDHINFSFNNPLIGQNDEEIGPRFPDMSTAYDRELIKLAEDTAAELNIDIKKGTYFMMTGPSYETPAEIRMIRILGGDAVGMSTVPEVVAANHCGMKVLGISCITNMAAGILEQPLNHAEVIETSNKVRSIFVDFVSELIKNM</sequence>
<gene>
    <name evidence="11" type="primary">punA_1</name>
    <name evidence="11" type="ORF">CLTEP_01020</name>
</gene>
<keyword evidence="5 8" id="KW-0328">Glycosyltransferase</keyword>
<protein>
    <recommendedName>
        <fullName evidence="8">Purine nucleoside phosphorylase</fullName>
        <ecNumber evidence="8">2.4.2.1</ecNumber>
    </recommendedName>
    <alternativeName>
        <fullName evidence="8">Inosine-guanosine phosphorylase</fullName>
    </alternativeName>
</protein>
<dbReference type="Pfam" id="PF01048">
    <property type="entry name" value="PNP_UDP_1"/>
    <property type="match status" value="1"/>
</dbReference>
<evidence type="ECO:0000256" key="1">
    <source>
        <dbReference type="ARBA" id="ARBA00002678"/>
    </source>
</evidence>
<feature type="binding site" evidence="9">
    <location>
        <position position="234"/>
    </location>
    <ligand>
        <name>a purine D-ribonucleoside</name>
        <dbReference type="ChEBI" id="CHEBI:142355"/>
    </ligand>
</feature>
<evidence type="ECO:0000256" key="9">
    <source>
        <dbReference type="PIRSR" id="PIRSR000477-2"/>
    </source>
</evidence>
<reference evidence="11 12" key="1">
    <citation type="submission" date="2016-02" db="EMBL/GenBank/DDBJ databases">
        <title>Genome sequence of Clostridium tepidiprofundi DSM 19306.</title>
        <authorList>
            <person name="Poehlein A."/>
            <person name="Daniel R."/>
        </authorList>
    </citation>
    <scope>NUCLEOTIDE SEQUENCE [LARGE SCALE GENOMIC DNA]</scope>
    <source>
        <strain evidence="11 12">DSM 19306</strain>
    </source>
</reference>
<organism evidence="11 12">
    <name type="scientific">Clostridium tepidiprofundi DSM 19306</name>
    <dbReference type="NCBI Taxonomy" id="1121338"/>
    <lineage>
        <taxon>Bacteria</taxon>
        <taxon>Bacillati</taxon>
        <taxon>Bacillota</taxon>
        <taxon>Clostridia</taxon>
        <taxon>Eubacteriales</taxon>
        <taxon>Clostridiaceae</taxon>
        <taxon>Clostridium</taxon>
    </lineage>
</organism>
<feature type="binding site" evidence="9">
    <location>
        <position position="112"/>
    </location>
    <ligand>
        <name>phosphate</name>
        <dbReference type="ChEBI" id="CHEBI:43474"/>
    </ligand>
</feature>
<dbReference type="NCBIfam" id="TIGR01700">
    <property type="entry name" value="PNPH"/>
    <property type="match status" value="1"/>
</dbReference>
<evidence type="ECO:0000256" key="5">
    <source>
        <dbReference type="ARBA" id="ARBA00022676"/>
    </source>
</evidence>
<evidence type="ECO:0000313" key="11">
    <source>
        <dbReference type="EMBL" id="KYH35709.1"/>
    </source>
</evidence>
<keyword evidence="6 8" id="KW-0808">Transferase</keyword>
<dbReference type="NCBIfam" id="TIGR01697">
    <property type="entry name" value="PNPH-PUNA-XAPA"/>
    <property type="match status" value="1"/>
</dbReference>
<feature type="domain" description="Nucleoside phosphorylase" evidence="10">
    <location>
        <begin position="23"/>
        <end position="269"/>
    </location>
</feature>
<comment type="pathway">
    <text evidence="2 8">Purine metabolism; purine nucleoside salvage.</text>
</comment>
<evidence type="ECO:0000313" key="12">
    <source>
        <dbReference type="Proteomes" id="UP000075531"/>
    </source>
</evidence>
<comment type="similarity">
    <text evidence="3 8">Belongs to the PNP/MTAP phosphorylase family.</text>
</comment>
<dbReference type="EMBL" id="LTBA01000001">
    <property type="protein sequence ID" value="KYH35709.1"/>
    <property type="molecule type" value="Genomic_DNA"/>
</dbReference>
<evidence type="ECO:0000256" key="4">
    <source>
        <dbReference type="ARBA" id="ARBA00022553"/>
    </source>
</evidence>
<name>A0A151B737_9CLOT</name>
<dbReference type="FunFam" id="3.40.50.1580:FF:000010">
    <property type="entry name" value="Purine nucleoside phosphorylase"/>
    <property type="match status" value="1"/>
</dbReference>
<feature type="binding site" evidence="9">
    <location>
        <position position="60"/>
    </location>
    <ligand>
        <name>phosphate</name>
        <dbReference type="ChEBI" id="CHEBI:43474"/>
    </ligand>
</feature>
<evidence type="ECO:0000256" key="8">
    <source>
        <dbReference type="PIRNR" id="PIRNR000477"/>
    </source>
</evidence>
<evidence type="ECO:0000256" key="3">
    <source>
        <dbReference type="ARBA" id="ARBA00006751"/>
    </source>
</evidence>
<dbReference type="GO" id="GO:0005737">
    <property type="term" value="C:cytoplasm"/>
    <property type="evidence" value="ECO:0007669"/>
    <property type="project" value="TreeGrafter"/>
</dbReference>
<feature type="binding site" evidence="9">
    <location>
        <begin position="80"/>
        <end position="82"/>
    </location>
    <ligand>
        <name>phosphate</name>
        <dbReference type="ChEBI" id="CHEBI:43474"/>
    </ligand>
</feature>
<comment type="caution">
    <text evidence="11">The sequence shown here is derived from an EMBL/GenBank/DDBJ whole genome shotgun (WGS) entry which is preliminary data.</text>
</comment>
<accession>A0A151B737</accession>
<dbReference type="InterPro" id="IPR000845">
    <property type="entry name" value="Nucleoside_phosphorylase_d"/>
</dbReference>
<keyword evidence="4" id="KW-0597">Phosphoprotein</keyword>
<dbReference type="AlphaFoldDB" id="A0A151B737"/>
<feature type="binding site" evidence="9">
    <location>
        <position position="29"/>
    </location>
    <ligand>
        <name>phosphate</name>
        <dbReference type="ChEBI" id="CHEBI:43474"/>
    </ligand>
</feature>
<dbReference type="PIRSF" id="PIRSF000477">
    <property type="entry name" value="PurNPase"/>
    <property type="match status" value="1"/>
</dbReference>
<dbReference type="Gene3D" id="3.40.50.1580">
    <property type="entry name" value="Nucleoside phosphorylase domain"/>
    <property type="match status" value="1"/>
</dbReference>
<dbReference type="STRING" id="1121338.CLTEP_01020"/>
<dbReference type="UniPathway" id="UPA00606"/>
<dbReference type="EC" id="2.4.2.1" evidence="8"/>
<dbReference type="GO" id="GO:0004731">
    <property type="term" value="F:purine-nucleoside phosphorylase activity"/>
    <property type="evidence" value="ECO:0007669"/>
    <property type="project" value="UniProtKB-EC"/>
</dbReference>
<proteinExistence type="inferred from homology"/>
<evidence type="ECO:0000259" key="10">
    <source>
        <dbReference type="Pfam" id="PF01048"/>
    </source>
</evidence>
<dbReference type="GO" id="GO:0009116">
    <property type="term" value="P:nucleoside metabolic process"/>
    <property type="evidence" value="ECO:0007669"/>
    <property type="project" value="InterPro"/>
</dbReference>
<dbReference type="Proteomes" id="UP000075531">
    <property type="component" value="Unassembled WGS sequence"/>
</dbReference>
<dbReference type="SUPFAM" id="SSF53167">
    <property type="entry name" value="Purine and uridine phosphorylases"/>
    <property type="match status" value="1"/>
</dbReference>
<keyword evidence="12" id="KW-1185">Reference proteome</keyword>
<dbReference type="NCBIfam" id="NF006054">
    <property type="entry name" value="PRK08202.1"/>
    <property type="match status" value="1"/>
</dbReference>
<feature type="binding site" evidence="9">
    <location>
        <position position="211"/>
    </location>
    <ligand>
        <name>phosphate</name>
        <dbReference type="ChEBI" id="CHEBI:43474"/>
    </ligand>
</feature>
<dbReference type="CDD" id="cd09009">
    <property type="entry name" value="PNP-EcPNPII_like"/>
    <property type="match status" value="1"/>
</dbReference>
<dbReference type="OrthoDB" id="1523230at2"/>
<evidence type="ECO:0000256" key="2">
    <source>
        <dbReference type="ARBA" id="ARBA00005058"/>
    </source>
</evidence>
<dbReference type="PANTHER" id="PTHR11904">
    <property type="entry name" value="METHYLTHIOADENOSINE/PURINE NUCLEOSIDE PHOSPHORYLASE"/>
    <property type="match status" value="1"/>
</dbReference>
<comment type="catalytic activity">
    <reaction evidence="7">
        <text>a purine 2'-deoxy-D-ribonucleoside + phosphate = a purine nucleobase + 2-deoxy-alpha-D-ribose 1-phosphate</text>
        <dbReference type="Rhea" id="RHEA:36431"/>
        <dbReference type="ChEBI" id="CHEBI:26386"/>
        <dbReference type="ChEBI" id="CHEBI:43474"/>
        <dbReference type="ChEBI" id="CHEBI:57259"/>
        <dbReference type="ChEBI" id="CHEBI:142361"/>
        <dbReference type="EC" id="2.4.2.1"/>
    </reaction>
</comment>
<dbReference type="InterPro" id="IPR035994">
    <property type="entry name" value="Nucleoside_phosphorylase_sf"/>
</dbReference>
<feature type="binding site" evidence="9">
    <location>
        <position position="192"/>
    </location>
    <ligand>
        <name>a purine D-ribonucleoside</name>
        <dbReference type="ChEBI" id="CHEBI:142355"/>
    </ligand>
</feature>
<dbReference type="PANTHER" id="PTHR11904:SF9">
    <property type="entry name" value="PURINE NUCLEOSIDE PHOSPHORYLASE-RELATED"/>
    <property type="match status" value="1"/>
</dbReference>
<dbReference type="InterPro" id="IPR011270">
    <property type="entry name" value="Pur_Nuc_Pase_Ino/Guo-sp"/>
</dbReference>
<evidence type="ECO:0000256" key="6">
    <source>
        <dbReference type="ARBA" id="ARBA00022679"/>
    </source>
</evidence>
<dbReference type="PATRIC" id="fig|1121338.3.peg.104"/>
<evidence type="ECO:0000256" key="7">
    <source>
        <dbReference type="ARBA" id="ARBA00048556"/>
    </source>
</evidence>
<dbReference type="RefSeq" id="WP_066820936.1">
    <property type="nucleotide sequence ID" value="NZ_LTBA01000001.1"/>
</dbReference>
<dbReference type="InterPro" id="IPR011268">
    <property type="entry name" value="Purine_phosphorylase"/>
</dbReference>
<comment type="function">
    <text evidence="1">The purine nucleoside phosphorylases catalyze the phosphorolytic breakdown of the N-glycosidic bond in the beta-(deoxy)ribonucleoside molecules, with the formation of the corresponding free purine bases and pentose-1-phosphate. Cleaves guanosine, inosine, 2'-deoxyguanosine and 2'-deoxyinosine.</text>
</comment>